<evidence type="ECO:0000313" key="3">
    <source>
        <dbReference type="EMBL" id="BBM56027.1"/>
    </source>
</evidence>
<name>A0A510KEU4_9FUSO</name>
<keyword evidence="1" id="KW-0472">Membrane</keyword>
<accession>A0A510KEU4</accession>
<dbReference type="EMBL" id="AP019835">
    <property type="protein sequence ID" value="BBM49737.1"/>
    <property type="molecule type" value="Genomic_DNA"/>
</dbReference>
<organism evidence="2 4">
    <name type="scientific">Leptotrichia wadei</name>
    <dbReference type="NCBI Taxonomy" id="157687"/>
    <lineage>
        <taxon>Bacteria</taxon>
        <taxon>Fusobacteriati</taxon>
        <taxon>Fusobacteriota</taxon>
        <taxon>Fusobacteriia</taxon>
        <taxon>Fusobacteriales</taxon>
        <taxon>Leptotrichiaceae</taxon>
        <taxon>Leptotrichia</taxon>
    </lineage>
</organism>
<keyword evidence="1" id="KW-1133">Transmembrane helix</keyword>
<protein>
    <submittedName>
        <fullName evidence="2">Uncharacterized protein</fullName>
    </submittedName>
</protein>
<proteinExistence type="predicted"/>
<evidence type="ECO:0000313" key="2">
    <source>
        <dbReference type="EMBL" id="BBM49737.1"/>
    </source>
</evidence>
<feature type="transmembrane region" description="Helical" evidence="1">
    <location>
        <begin position="7"/>
        <end position="26"/>
    </location>
</feature>
<reference evidence="3 5" key="2">
    <citation type="submission" date="2019-07" db="EMBL/GenBank/DDBJ databases">
        <title>Complete Genome Sequence of Leptotrichia wadei Strain JMUB3936.</title>
        <authorList>
            <person name="Watanabe S."/>
            <person name="Cui L."/>
        </authorList>
    </citation>
    <scope>NUCLEOTIDE SEQUENCE [LARGE SCALE GENOMIC DNA]</scope>
    <source>
        <strain evidence="3 5">JMUB3936</strain>
        <plasmid evidence="3">pJMUB3934p2</plasmid>
        <plasmid evidence="5">pjmub3934p2 dna</plasmid>
    </source>
</reference>
<dbReference type="Proteomes" id="UP000321944">
    <property type="component" value="Plasmid pJMUB3934p2"/>
</dbReference>
<dbReference type="Proteomes" id="UP000321501">
    <property type="component" value="Chromosome"/>
</dbReference>
<keyword evidence="1" id="KW-0812">Transmembrane</keyword>
<evidence type="ECO:0000313" key="5">
    <source>
        <dbReference type="Proteomes" id="UP000321944"/>
    </source>
</evidence>
<dbReference type="EMBL" id="AP019843">
    <property type="protein sequence ID" value="BBM56027.1"/>
    <property type="molecule type" value="Genomic_DNA"/>
</dbReference>
<gene>
    <name evidence="2" type="ORF">JMUB3934_1033</name>
    <name evidence="3" type="ORF">JMUB3936_p2043</name>
</gene>
<keyword evidence="3" id="KW-0614">Plasmid</keyword>
<reference evidence="2 4" key="1">
    <citation type="submission" date="2019-07" db="EMBL/GenBank/DDBJ databases">
        <title>Complete Genome Sequence of Leptotrichia wadei Strain JMUB3934.</title>
        <authorList>
            <person name="Watanabe S."/>
            <person name="Cui L."/>
        </authorList>
    </citation>
    <scope>NUCLEOTIDE SEQUENCE [LARGE SCALE GENOMIC DNA]</scope>
    <source>
        <strain evidence="2 4">JMUB3934</strain>
    </source>
</reference>
<dbReference type="AlphaFoldDB" id="A0A510KEU4"/>
<sequence length="62" mass="7531">MKIKKLWIKIISIVAEFWINILLFHIPVRFKRFFFVNIYKIVMASILIVLGIITYFILKFLI</sequence>
<evidence type="ECO:0000313" key="4">
    <source>
        <dbReference type="Proteomes" id="UP000321501"/>
    </source>
</evidence>
<geneLocation type="plasmid" evidence="3">
    <name>pJMUB3934p2</name>
</geneLocation>
<geneLocation type="plasmid" evidence="5">
    <name>pjmub3934p2 dna</name>
</geneLocation>
<feature type="transmembrane region" description="Helical" evidence="1">
    <location>
        <begin position="38"/>
        <end position="58"/>
    </location>
</feature>
<evidence type="ECO:0000256" key="1">
    <source>
        <dbReference type="SAM" id="Phobius"/>
    </source>
</evidence>